<evidence type="ECO:0000256" key="6">
    <source>
        <dbReference type="SAM" id="MobiDB-lite"/>
    </source>
</evidence>
<feature type="transmembrane region" description="Helical" evidence="7">
    <location>
        <begin position="238"/>
        <end position="259"/>
    </location>
</feature>
<keyword evidence="2" id="KW-0813">Transport</keyword>
<accession>A0A136J9E3</accession>
<feature type="transmembrane region" description="Helical" evidence="7">
    <location>
        <begin position="88"/>
        <end position="111"/>
    </location>
</feature>
<dbReference type="PANTHER" id="PTHR23511">
    <property type="entry name" value="SYNAPTIC VESICLE GLYCOPROTEIN 2"/>
    <property type="match status" value="1"/>
</dbReference>
<reference evidence="10" key="1">
    <citation type="submission" date="2016-02" db="EMBL/GenBank/DDBJ databases">
        <title>Draft genome sequence of Microdochium bolleyi, a fungal endophyte of beachgrass.</title>
        <authorList>
            <consortium name="DOE Joint Genome Institute"/>
            <person name="David A.S."/>
            <person name="May G."/>
            <person name="Haridas S."/>
            <person name="Lim J."/>
            <person name="Wang M."/>
            <person name="Labutti K."/>
            <person name="Lipzen A."/>
            <person name="Barry K."/>
            <person name="Grigoriev I.V."/>
        </authorList>
    </citation>
    <scope>NUCLEOTIDE SEQUENCE [LARGE SCALE GENOMIC DNA]</scope>
    <source>
        <strain evidence="10">J235TASD1</strain>
    </source>
</reference>
<evidence type="ECO:0000259" key="8">
    <source>
        <dbReference type="PROSITE" id="PS50850"/>
    </source>
</evidence>
<dbReference type="InParanoid" id="A0A136J9E3"/>
<gene>
    <name evidence="9" type="ORF">Micbo1qcDRAFT_201733</name>
</gene>
<protein>
    <submittedName>
        <fullName evidence="9">Major facilitator superfamily domain-containing protein</fullName>
    </submittedName>
</protein>
<proteinExistence type="predicted"/>
<dbReference type="AlphaFoldDB" id="A0A136J9E3"/>
<feature type="transmembrane region" description="Helical" evidence="7">
    <location>
        <begin position="159"/>
        <end position="181"/>
    </location>
</feature>
<evidence type="ECO:0000256" key="7">
    <source>
        <dbReference type="SAM" id="Phobius"/>
    </source>
</evidence>
<organism evidence="9 10">
    <name type="scientific">Microdochium bolleyi</name>
    <dbReference type="NCBI Taxonomy" id="196109"/>
    <lineage>
        <taxon>Eukaryota</taxon>
        <taxon>Fungi</taxon>
        <taxon>Dikarya</taxon>
        <taxon>Ascomycota</taxon>
        <taxon>Pezizomycotina</taxon>
        <taxon>Sordariomycetes</taxon>
        <taxon>Xylariomycetidae</taxon>
        <taxon>Xylariales</taxon>
        <taxon>Microdochiaceae</taxon>
        <taxon>Microdochium</taxon>
    </lineage>
</organism>
<dbReference type="GO" id="GO:0016020">
    <property type="term" value="C:membrane"/>
    <property type="evidence" value="ECO:0007669"/>
    <property type="project" value="UniProtKB-SubCell"/>
</dbReference>
<evidence type="ECO:0000256" key="3">
    <source>
        <dbReference type="ARBA" id="ARBA00022692"/>
    </source>
</evidence>
<evidence type="ECO:0000256" key="2">
    <source>
        <dbReference type="ARBA" id="ARBA00022448"/>
    </source>
</evidence>
<feature type="transmembrane region" description="Helical" evidence="7">
    <location>
        <begin position="489"/>
        <end position="507"/>
    </location>
</feature>
<keyword evidence="3 7" id="KW-0812">Transmembrane</keyword>
<feature type="transmembrane region" description="Helical" evidence="7">
    <location>
        <begin position="519"/>
        <end position="538"/>
    </location>
</feature>
<dbReference type="Pfam" id="PF00083">
    <property type="entry name" value="Sugar_tr"/>
    <property type="match status" value="2"/>
</dbReference>
<feature type="domain" description="Major facilitator superfamily (MFS) profile" evidence="8">
    <location>
        <begin position="53"/>
        <end position="541"/>
    </location>
</feature>
<evidence type="ECO:0000256" key="1">
    <source>
        <dbReference type="ARBA" id="ARBA00004141"/>
    </source>
</evidence>
<keyword evidence="10" id="KW-1185">Reference proteome</keyword>
<dbReference type="Gene3D" id="1.20.1250.20">
    <property type="entry name" value="MFS general substrate transporter like domains"/>
    <property type="match status" value="2"/>
</dbReference>
<dbReference type="EMBL" id="KQ964247">
    <property type="protein sequence ID" value="KXJ93780.1"/>
    <property type="molecule type" value="Genomic_DNA"/>
</dbReference>
<dbReference type="SUPFAM" id="SSF103473">
    <property type="entry name" value="MFS general substrate transporter"/>
    <property type="match status" value="1"/>
</dbReference>
<dbReference type="InterPro" id="IPR020846">
    <property type="entry name" value="MFS_dom"/>
</dbReference>
<evidence type="ECO:0000256" key="5">
    <source>
        <dbReference type="ARBA" id="ARBA00023136"/>
    </source>
</evidence>
<evidence type="ECO:0000313" key="10">
    <source>
        <dbReference type="Proteomes" id="UP000070501"/>
    </source>
</evidence>
<evidence type="ECO:0000313" key="9">
    <source>
        <dbReference type="EMBL" id="KXJ93780.1"/>
    </source>
</evidence>
<name>A0A136J9E3_9PEZI</name>
<feature type="transmembrane region" description="Helical" evidence="7">
    <location>
        <begin position="396"/>
        <end position="416"/>
    </location>
</feature>
<feature type="transmembrane region" description="Helical" evidence="7">
    <location>
        <begin position="53"/>
        <end position="82"/>
    </location>
</feature>
<feature type="region of interest" description="Disordered" evidence="6">
    <location>
        <begin position="568"/>
        <end position="589"/>
    </location>
</feature>
<sequence length="589" mass="64342">MALLSAIMLAIHKLLKYWEPLRLEGDIGQVRNRQRREARVLQILEGIGFSWRIYFVAFFGFLASSWSLIAINITMPALIYVYDLQDQFGLHLDIATLVGTVLGMIIFGIVADQVGRSALYGFELLIVLAAIGGAAFSSQGYTSPVSNTHHSMDMNAALIWWRFALGLGIGAEYPMSAVIAAEFTSTAWRGTMLAAIFIAQPVGRLLAYGLSMAIIAGYTGRTAEPTDAEMKITADSVWRLVLGLAGAPAVFAVALRFFIPETPRFYSAVKRDHRKAIEVALRLGSASTRSADTESLDSDELDEQLVPNQPRASWRTSAWAYLFGTSQGWKRLFAITLQWLLLDVCFCGTGLDSPSTLAALWLDKAGIEPAHIWNEDPGHPNADIYSVLAANSRRTLLTTSIAALLGSVCAIPLVGFVSRKSLYVITSAVLAMMFAANAIAIHKTYAQPSHVASIVFYALTQFLFNVGPNTLTFVIAVEIFPTEFRGTCYGIAAAGGKVGAIIIRPIVAQMGEKNDKNLPVLLGIFAIIMAIMAILAWIEPFGIGFPLIQQLEKDEQWSRRLNNLSLEEISPWPPSEDEEERQQAEAAAG</sequence>
<dbReference type="GO" id="GO:0022857">
    <property type="term" value="F:transmembrane transporter activity"/>
    <property type="evidence" value="ECO:0007669"/>
    <property type="project" value="InterPro"/>
</dbReference>
<feature type="transmembrane region" description="Helical" evidence="7">
    <location>
        <begin position="193"/>
        <end position="218"/>
    </location>
</feature>
<feature type="transmembrane region" description="Helical" evidence="7">
    <location>
        <begin position="454"/>
        <end position="477"/>
    </location>
</feature>
<dbReference type="OrthoDB" id="433512at2759"/>
<keyword evidence="5 7" id="KW-0472">Membrane</keyword>
<dbReference type="PANTHER" id="PTHR23511:SF34">
    <property type="entry name" value="SYNAPTIC VESICLE GLYCOPROTEIN 2"/>
    <property type="match status" value="1"/>
</dbReference>
<dbReference type="InterPro" id="IPR036259">
    <property type="entry name" value="MFS_trans_sf"/>
</dbReference>
<dbReference type="STRING" id="196109.A0A136J9E3"/>
<dbReference type="InterPro" id="IPR005828">
    <property type="entry name" value="MFS_sugar_transport-like"/>
</dbReference>
<dbReference type="Proteomes" id="UP000070501">
    <property type="component" value="Unassembled WGS sequence"/>
</dbReference>
<evidence type="ECO:0000256" key="4">
    <source>
        <dbReference type="ARBA" id="ARBA00022989"/>
    </source>
</evidence>
<feature type="transmembrane region" description="Helical" evidence="7">
    <location>
        <begin position="118"/>
        <end position="139"/>
    </location>
</feature>
<dbReference type="PROSITE" id="PS50850">
    <property type="entry name" value="MFS"/>
    <property type="match status" value="1"/>
</dbReference>
<keyword evidence="4 7" id="KW-1133">Transmembrane helix</keyword>
<feature type="transmembrane region" description="Helical" evidence="7">
    <location>
        <begin position="422"/>
        <end position="442"/>
    </location>
</feature>
<comment type="subcellular location">
    <subcellularLocation>
        <location evidence="1">Membrane</location>
        <topology evidence="1">Multi-pass membrane protein</topology>
    </subcellularLocation>
</comment>